<sequence length="92" mass="9487">MTVNTVRGRGISRGRDVSEGIGNVAQAPAYPNSQQSIARGNGEGGRGISRGRGKGRGLGRGISGGRGLPSSRLTAGGKRKGTRRTIFGQHFP</sequence>
<reference evidence="3" key="1">
    <citation type="journal article" date="2020" name="Genome Biol.">
        <title>Gamete binning: chromosome-level and haplotype-resolved genome assembly enabled by high-throughput single-cell sequencing of gamete genomes.</title>
        <authorList>
            <person name="Campoy J.A."/>
            <person name="Sun H."/>
            <person name="Goel M."/>
            <person name="Jiao W.-B."/>
            <person name="Folz-Donahue K."/>
            <person name="Wang N."/>
            <person name="Rubio M."/>
            <person name="Liu C."/>
            <person name="Kukat C."/>
            <person name="Ruiz D."/>
            <person name="Huettel B."/>
            <person name="Schneeberger K."/>
        </authorList>
    </citation>
    <scope>NUCLEOTIDE SEQUENCE [LARGE SCALE GENOMIC DNA]</scope>
    <source>
        <strain evidence="3">cv. Rojo Pasion</strain>
    </source>
</reference>
<dbReference type="AlphaFoldDB" id="A0A6J5XI11"/>
<feature type="region of interest" description="Disordered" evidence="1">
    <location>
        <begin position="1"/>
        <end position="92"/>
    </location>
</feature>
<name>A0A6J5XI11_PRUAR</name>
<feature type="compositionally biased region" description="Gly residues" evidence="1">
    <location>
        <begin position="58"/>
        <end position="67"/>
    </location>
</feature>
<organism evidence="2 3">
    <name type="scientific">Prunus armeniaca</name>
    <name type="common">Apricot</name>
    <name type="synonym">Armeniaca vulgaris</name>
    <dbReference type="NCBI Taxonomy" id="36596"/>
    <lineage>
        <taxon>Eukaryota</taxon>
        <taxon>Viridiplantae</taxon>
        <taxon>Streptophyta</taxon>
        <taxon>Embryophyta</taxon>
        <taxon>Tracheophyta</taxon>
        <taxon>Spermatophyta</taxon>
        <taxon>Magnoliopsida</taxon>
        <taxon>eudicotyledons</taxon>
        <taxon>Gunneridae</taxon>
        <taxon>Pentapetalae</taxon>
        <taxon>rosids</taxon>
        <taxon>fabids</taxon>
        <taxon>Rosales</taxon>
        <taxon>Rosaceae</taxon>
        <taxon>Amygdaloideae</taxon>
        <taxon>Amygdaleae</taxon>
        <taxon>Prunus</taxon>
    </lineage>
</organism>
<evidence type="ECO:0000256" key="1">
    <source>
        <dbReference type="SAM" id="MobiDB-lite"/>
    </source>
</evidence>
<protein>
    <submittedName>
        <fullName evidence="2">Uncharacterized protein</fullName>
    </submittedName>
</protein>
<accession>A0A6J5XI11</accession>
<evidence type="ECO:0000313" key="2">
    <source>
        <dbReference type="EMBL" id="CAB4313450.1"/>
    </source>
</evidence>
<dbReference type="Proteomes" id="UP000507245">
    <property type="component" value="Unassembled WGS sequence"/>
</dbReference>
<gene>
    <name evidence="2" type="ORF">ORAREDHAP_LOCUS36436</name>
</gene>
<keyword evidence="3" id="KW-1185">Reference proteome</keyword>
<evidence type="ECO:0000313" key="3">
    <source>
        <dbReference type="Proteomes" id="UP000507245"/>
    </source>
</evidence>
<proteinExistence type="predicted"/>
<dbReference type="EMBL" id="CAEKKB010000006">
    <property type="protein sequence ID" value="CAB4313450.1"/>
    <property type="molecule type" value="Genomic_DNA"/>
</dbReference>